<dbReference type="Proteomes" id="UP000240883">
    <property type="component" value="Unassembled WGS sequence"/>
</dbReference>
<gene>
    <name evidence="2" type="ORF">BS50DRAFT_672844</name>
</gene>
<name>A0A2T2P2Q2_CORCC</name>
<accession>A0A2T2P2Q2</accession>
<evidence type="ECO:0000313" key="2">
    <source>
        <dbReference type="EMBL" id="PSN71955.1"/>
    </source>
</evidence>
<reference evidence="2 3" key="1">
    <citation type="journal article" date="2018" name="Front. Microbiol.">
        <title>Genome-Wide Analysis of Corynespora cassiicola Leaf Fall Disease Putative Effectors.</title>
        <authorList>
            <person name="Lopez D."/>
            <person name="Ribeiro S."/>
            <person name="Label P."/>
            <person name="Fumanal B."/>
            <person name="Venisse J.S."/>
            <person name="Kohler A."/>
            <person name="de Oliveira R.R."/>
            <person name="Labutti K."/>
            <person name="Lipzen A."/>
            <person name="Lail K."/>
            <person name="Bauer D."/>
            <person name="Ohm R.A."/>
            <person name="Barry K.W."/>
            <person name="Spatafora J."/>
            <person name="Grigoriev I.V."/>
            <person name="Martin F.M."/>
            <person name="Pujade-Renaud V."/>
        </authorList>
    </citation>
    <scope>NUCLEOTIDE SEQUENCE [LARGE SCALE GENOMIC DNA]</scope>
    <source>
        <strain evidence="2 3">Philippines</strain>
    </source>
</reference>
<feature type="region of interest" description="Disordered" evidence="1">
    <location>
        <begin position="1"/>
        <end position="23"/>
    </location>
</feature>
<sequence>MESSCAANGESTLPLEDQKPRAMPKMSMEDLKTVCLCKAGSKGTICDICSPATVEFFLAVKPCKPVGPAIFTTDELIPIFKNPQEDCRRCLKQLYDERISQPHTDIYVDNPACVQLMAANKEKDTPSIVVSPSERSSPTIDCKTWTDWSFYMVGASIGVVDMLRSRYRSEDEAKLGILNALNYLEVAGQYSWPQFIKHGYNFAQVMRLRRALVPDVYLALEKSGHLSVDPLAKYPSESDAESGVPQSAQKRAASVDSGLIFKRVCHGIA</sequence>
<keyword evidence="3" id="KW-1185">Reference proteome</keyword>
<protein>
    <submittedName>
        <fullName evidence="2">Uncharacterized protein</fullName>
    </submittedName>
</protein>
<evidence type="ECO:0000256" key="1">
    <source>
        <dbReference type="SAM" id="MobiDB-lite"/>
    </source>
</evidence>
<dbReference type="OrthoDB" id="3735253at2759"/>
<proteinExistence type="predicted"/>
<feature type="compositionally biased region" description="Polar residues" evidence="1">
    <location>
        <begin position="1"/>
        <end position="11"/>
    </location>
</feature>
<dbReference type="AlphaFoldDB" id="A0A2T2P2Q2"/>
<dbReference type="EMBL" id="KZ678130">
    <property type="protein sequence ID" value="PSN71955.1"/>
    <property type="molecule type" value="Genomic_DNA"/>
</dbReference>
<evidence type="ECO:0000313" key="3">
    <source>
        <dbReference type="Proteomes" id="UP000240883"/>
    </source>
</evidence>
<organism evidence="2 3">
    <name type="scientific">Corynespora cassiicola Philippines</name>
    <dbReference type="NCBI Taxonomy" id="1448308"/>
    <lineage>
        <taxon>Eukaryota</taxon>
        <taxon>Fungi</taxon>
        <taxon>Dikarya</taxon>
        <taxon>Ascomycota</taxon>
        <taxon>Pezizomycotina</taxon>
        <taxon>Dothideomycetes</taxon>
        <taxon>Pleosporomycetidae</taxon>
        <taxon>Pleosporales</taxon>
        <taxon>Corynesporascaceae</taxon>
        <taxon>Corynespora</taxon>
    </lineage>
</organism>